<dbReference type="PANTHER" id="PTHR31845">
    <property type="entry name" value="FINGER DOMAIN PROTEIN, PUTATIVE-RELATED"/>
    <property type="match status" value="1"/>
</dbReference>
<keyword evidence="2" id="KW-0805">Transcription regulation</keyword>
<dbReference type="GO" id="GO:0000976">
    <property type="term" value="F:transcription cis-regulatory region binding"/>
    <property type="evidence" value="ECO:0007669"/>
    <property type="project" value="TreeGrafter"/>
</dbReference>
<comment type="subcellular location">
    <subcellularLocation>
        <location evidence="1">Nucleus</location>
    </subcellularLocation>
</comment>
<dbReference type="GO" id="GO:0005634">
    <property type="term" value="C:nucleus"/>
    <property type="evidence" value="ECO:0007669"/>
    <property type="project" value="UniProtKB-SubCell"/>
</dbReference>
<protein>
    <recommendedName>
        <fullName evidence="9">Transcription factor domain-containing protein</fullName>
    </recommendedName>
</protein>
<sequence>MSQIHQPSEGATSQTAPSSRIRKKRLPLVARAKSVGIQVPLWTHVKCNGSRPCSRCVYYMDGHELTVLMDNIGVVNFKRRANLSRDQKRTMNCSTSLSPVTVMFLIRRYSKIEALQREVEFLKSQLQSYSSSVMERSPTTYPAEDQPTFMTASRTDVPAHGVYTSAPARVPLQPVGSTCTSSPDTATFLNRAQGRSRSAFETDTIAPTTAELGIDMKDDEARLYFNAFFSGCDRYVPVFDQRFDTMEAIRNNSALLFITICSVGCRVLNGTSSRWRALALQTQRLLNAAIVNPLMGSLETVQAILVQACYAGERALLIAIATRMALDLGFPEAYDTLIAESVLGDMQMDNTDQATYSDNTMRMRKTRVWLHLLVMSYILHVDAGGMPTFKFRGASRRCRVLLQSPLATGMDHYLFAQVELNVLRAKIYASLPQGAHLSDEEILDLVKDAKLDIDVWFQDWVRISQPHHEAMPWFVPNLSVQRCWADNMALCRAVRAAGVENVNVMSPIQKNMLSMTRASLQQHLDIIIQEPRIYLKSIRYAMDFVWAKNTFCCLLLLKLSALLPDTDKLQTQGLSNELIVKASILLQELELVAAAGHKDDTRSNTSSLYLQLLKTSIQKYKRWLGQDEEGPGGGQTSFPLTQERNCDNELESFVPDQFVFEWDFPGLTLFSSPINETGWINELLTGAQEFGETGSSINWALIDFSM</sequence>
<dbReference type="Proteomes" id="UP000760494">
    <property type="component" value="Unassembled WGS sequence"/>
</dbReference>
<evidence type="ECO:0000313" key="7">
    <source>
        <dbReference type="EMBL" id="VTT83004.1"/>
    </source>
</evidence>
<evidence type="ECO:0000256" key="6">
    <source>
        <dbReference type="SAM" id="MobiDB-lite"/>
    </source>
</evidence>
<dbReference type="GO" id="GO:0000981">
    <property type="term" value="F:DNA-binding transcription factor activity, RNA polymerase II-specific"/>
    <property type="evidence" value="ECO:0007669"/>
    <property type="project" value="TreeGrafter"/>
</dbReference>
<dbReference type="CDD" id="cd12148">
    <property type="entry name" value="fungal_TF_MHR"/>
    <property type="match status" value="1"/>
</dbReference>
<keyword evidence="5" id="KW-0539">Nucleus</keyword>
<evidence type="ECO:0000256" key="4">
    <source>
        <dbReference type="ARBA" id="ARBA00023163"/>
    </source>
</evidence>
<accession>A0A9Q9RZV0</accession>
<dbReference type="EMBL" id="CABFJX010000418">
    <property type="protein sequence ID" value="VTT83004.1"/>
    <property type="molecule type" value="Genomic_DNA"/>
</dbReference>
<keyword evidence="4" id="KW-0804">Transcription</keyword>
<dbReference type="AlphaFoldDB" id="A0A9Q9RZV0"/>
<evidence type="ECO:0000256" key="3">
    <source>
        <dbReference type="ARBA" id="ARBA00023125"/>
    </source>
</evidence>
<proteinExistence type="predicted"/>
<dbReference type="InterPro" id="IPR051089">
    <property type="entry name" value="prtT"/>
</dbReference>
<evidence type="ECO:0000313" key="8">
    <source>
        <dbReference type="Proteomes" id="UP000760494"/>
    </source>
</evidence>
<reference evidence="7" key="1">
    <citation type="submission" date="2019-05" db="EMBL/GenBank/DDBJ databases">
        <authorList>
            <person name="Piombo E."/>
        </authorList>
    </citation>
    <scope>NUCLEOTIDE SEQUENCE</scope>
    <source>
        <strain evidence="7">C2S</strain>
    </source>
</reference>
<evidence type="ECO:0000256" key="5">
    <source>
        <dbReference type="ARBA" id="ARBA00023242"/>
    </source>
</evidence>
<evidence type="ECO:0008006" key="9">
    <source>
        <dbReference type="Google" id="ProtNLM"/>
    </source>
</evidence>
<feature type="compositionally biased region" description="Polar residues" evidence="6">
    <location>
        <begin position="1"/>
        <end position="18"/>
    </location>
</feature>
<comment type="caution">
    <text evidence="7">The sequence shown here is derived from an EMBL/GenBank/DDBJ whole genome shotgun (WGS) entry which is preliminary data.</text>
</comment>
<keyword evidence="3" id="KW-0238">DNA-binding</keyword>
<dbReference type="PANTHER" id="PTHR31845:SF33">
    <property type="entry name" value="ZN(II)2CYS6 TRANSCRIPTION FACTOR (EUROFUNG)"/>
    <property type="match status" value="1"/>
</dbReference>
<name>A0A9Q9RZV0_FUSFU</name>
<organism evidence="7 8">
    <name type="scientific">Fusarium fujikuroi</name>
    <name type="common">Bakanae and foot rot disease fungus</name>
    <name type="synonym">Gibberella fujikuroi</name>
    <dbReference type="NCBI Taxonomy" id="5127"/>
    <lineage>
        <taxon>Eukaryota</taxon>
        <taxon>Fungi</taxon>
        <taxon>Dikarya</taxon>
        <taxon>Ascomycota</taxon>
        <taxon>Pezizomycotina</taxon>
        <taxon>Sordariomycetes</taxon>
        <taxon>Hypocreomycetidae</taxon>
        <taxon>Hypocreales</taxon>
        <taxon>Nectriaceae</taxon>
        <taxon>Fusarium</taxon>
        <taxon>Fusarium fujikuroi species complex</taxon>
    </lineage>
</organism>
<gene>
    <name evidence="7" type="ORF">C2S_2812</name>
</gene>
<evidence type="ECO:0000256" key="1">
    <source>
        <dbReference type="ARBA" id="ARBA00004123"/>
    </source>
</evidence>
<evidence type="ECO:0000256" key="2">
    <source>
        <dbReference type="ARBA" id="ARBA00023015"/>
    </source>
</evidence>
<feature type="region of interest" description="Disordered" evidence="6">
    <location>
        <begin position="1"/>
        <end position="23"/>
    </location>
</feature>